<evidence type="ECO:0000313" key="2">
    <source>
        <dbReference type="EMBL" id="OWJ55320.1"/>
    </source>
</evidence>
<name>A0A0P0N3W9_9CREN</name>
<dbReference type="Proteomes" id="UP000058613">
    <property type="component" value="Chromosome"/>
</dbReference>
<evidence type="ECO:0000313" key="4">
    <source>
        <dbReference type="Proteomes" id="UP000196694"/>
    </source>
</evidence>
<accession>A0A0P0N3W9</accession>
<evidence type="ECO:0000313" key="3">
    <source>
        <dbReference type="Proteomes" id="UP000058613"/>
    </source>
</evidence>
<dbReference type="GeneID" id="26099388"/>
<gene>
    <name evidence="2" type="ORF">Pdsh_00395</name>
    <name evidence="1" type="ORF">Pyrde_1051</name>
</gene>
<sequence>MAKPVKLILVTADHHPQHKLWLQLVDEVAKETGLSKEVRIEDYVLLTEYGDTDDLGMPWLPQLLVQLDDNSVKVLISRLPLDKNLKPDVEEAKQIVMSKLNEITN</sequence>
<dbReference type="EMBL" id="NCQP01000001">
    <property type="protein sequence ID" value="OWJ55320.1"/>
    <property type="molecule type" value="Genomic_DNA"/>
</dbReference>
<dbReference type="RefSeq" id="WP_055408847.1">
    <property type="nucleotide sequence ID" value="NZ_CP013011.1"/>
</dbReference>
<dbReference type="KEGG" id="pdl:Pyrde_1051"/>
<organism evidence="1 3">
    <name type="scientific">Pyrodictium delaneyi</name>
    <dbReference type="NCBI Taxonomy" id="1273541"/>
    <lineage>
        <taxon>Archaea</taxon>
        <taxon>Thermoproteota</taxon>
        <taxon>Thermoprotei</taxon>
        <taxon>Desulfurococcales</taxon>
        <taxon>Pyrodictiaceae</taxon>
        <taxon>Pyrodictium</taxon>
    </lineage>
</organism>
<dbReference type="Proteomes" id="UP000196694">
    <property type="component" value="Unassembled WGS sequence"/>
</dbReference>
<dbReference type="EMBL" id="CP013011">
    <property type="protein sequence ID" value="ALL01099.1"/>
    <property type="molecule type" value="Genomic_DNA"/>
</dbReference>
<evidence type="ECO:0000313" key="1">
    <source>
        <dbReference type="EMBL" id="ALL01099.1"/>
    </source>
</evidence>
<protein>
    <submittedName>
        <fullName evidence="1">Uncharacterized protein</fullName>
    </submittedName>
</protein>
<dbReference type="OrthoDB" id="36613at2157"/>
<dbReference type="AlphaFoldDB" id="A0A0P0N3W9"/>
<dbReference type="STRING" id="1273541.Pyrde_1051"/>
<reference evidence="1 3" key="1">
    <citation type="submission" date="2015-10" db="EMBL/GenBank/DDBJ databases">
        <title>Complete genome sequence of hyperthermophilic archaeon Pyrodictium delaneyi Su06.</title>
        <authorList>
            <person name="Jung J.-H."/>
            <person name="Lin J."/>
            <person name="Holden J.F."/>
            <person name="Park C.-S."/>
        </authorList>
    </citation>
    <scope>NUCLEOTIDE SEQUENCE [LARGE SCALE GENOMIC DNA]</scope>
    <source>
        <strain evidence="1 3">Su06</strain>
    </source>
</reference>
<proteinExistence type="predicted"/>
<keyword evidence="4" id="KW-1185">Reference proteome</keyword>
<reference evidence="2 4" key="2">
    <citation type="submission" date="2017-05" db="EMBL/GenBank/DDBJ databases">
        <title>The draft genome of the hyperthermophilic archaeon 'Pyrodictium delaneyi strain Hulk', an iron and nitrate reducer, reveals the capacity for sulfate reduction.</title>
        <authorList>
            <person name="Demey L.M."/>
            <person name="Miller C."/>
            <person name="Manzella M."/>
            <person name="Reguera G."/>
            <person name="Kashefi K."/>
        </authorList>
    </citation>
    <scope>NUCLEOTIDE SEQUENCE [LARGE SCALE GENOMIC DNA]</scope>
    <source>
        <strain evidence="2 4">Hulk</strain>
    </source>
</reference>